<evidence type="ECO:0000256" key="1">
    <source>
        <dbReference type="ARBA" id="ARBA00022737"/>
    </source>
</evidence>
<name>A0A0A2G290_9PORP</name>
<reference evidence="4 5" key="1">
    <citation type="submission" date="2014-08" db="EMBL/GenBank/DDBJ databases">
        <title>Porphyromonas gingivicanis strain:COT-022_OH1391 Genome sequencing.</title>
        <authorList>
            <person name="Wallis C."/>
            <person name="Deusch O."/>
            <person name="O'Flynn C."/>
            <person name="Davis I."/>
            <person name="Jospin G."/>
            <person name="Darling A.E."/>
            <person name="Coil D.A."/>
            <person name="Alexiev A."/>
            <person name="Horsfall A."/>
            <person name="Kirkwood N."/>
            <person name="Harris S."/>
            <person name="Eisen J.A."/>
        </authorList>
    </citation>
    <scope>NUCLEOTIDE SEQUENCE [LARGE SCALE GENOMIC DNA]</scope>
    <source>
        <strain evidence="5">COT-022 OH1391</strain>
    </source>
</reference>
<dbReference type="PANTHER" id="PTHR44858">
    <property type="entry name" value="TETRATRICOPEPTIDE REPEAT PROTEIN 6"/>
    <property type="match status" value="1"/>
</dbReference>
<sequence>MNILKSIFGRKKETLSQEEAKVSQAKGEEKIIDRQEEKEADVLKFDGLRAMRLGEVSFALKALSKALELRPEFETRFYYAEALTLNHQEREALKQYDLLLEECPNHILCLINRASLRIDVEAYTEALMDVELALNTNEDEEQRALLYQMKAKVYLLLKEYDKVLVTAEQAIMLKAKSSLAYLQKIQALVGLERWEEANRFIEKAISTFPEEEQFNLFQAKVALKQEQYAEAYQAYQDALVKDPFNEEAYCGMACLLVQRGEMTEAIDFLEQTLKEQNPSVMMLSLLASIYKKMGLVEKEQKIREQIKEFSSDGEQPIDFVQQLYKGNAYGDIFGNLFS</sequence>
<dbReference type="SUPFAM" id="SSF48452">
    <property type="entry name" value="TPR-like"/>
    <property type="match status" value="1"/>
</dbReference>
<organism evidence="4 5">
    <name type="scientific">Porphyromonas gingivicanis</name>
    <dbReference type="NCBI Taxonomy" id="266762"/>
    <lineage>
        <taxon>Bacteria</taxon>
        <taxon>Pseudomonadati</taxon>
        <taxon>Bacteroidota</taxon>
        <taxon>Bacteroidia</taxon>
        <taxon>Bacteroidales</taxon>
        <taxon>Porphyromonadaceae</taxon>
        <taxon>Porphyromonas</taxon>
    </lineage>
</organism>
<dbReference type="STRING" id="266762.HQ36_07340"/>
<dbReference type="Proteomes" id="UP000030134">
    <property type="component" value="Unassembled WGS sequence"/>
</dbReference>
<keyword evidence="1" id="KW-0677">Repeat</keyword>
<dbReference type="Pfam" id="PF14559">
    <property type="entry name" value="TPR_19"/>
    <property type="match status" value="1"/>
</dbReference>
<comment type="caution">
    <text evidence="4">The sequence shown here is derived from an EMBL/GenBank/DDBJ whole genome shotgun (WGS) entry which is preliminary data.</text>
</comment>
<gene>
    <name evidence="4" type="ORF">HQ36_07340</name>
</gene>
<evidence type="ECO:0000313" key="4">
    <source>
        <dbReference type="EMBL" id="KGN97363.1"/>
    </source>
</evidence>
<proteinExistence type="predicted"/>
<evidence type="ECO:0000256" key="2">
    <source>
        <dbReference type="ARBA" id="ARBA00022803"/>
    </source>
</evidence>
<dbReference type="PROSITE" id="PS50005">
    <property type="entry name" value="TPR"/>
    <property type="match status" value="1"/>
</dbReference>
<accession>A0A0A2G290</accession>
<dbReference type="PANTHER" id="PTHR44858:SF1">
    <property type="entry name" value="UDP-N-ACETYLGLUCOSAMINE--PEPTIDE N-ACETYLGLUCOSAMINYLTRANSFERASE SPINDLY-RELATED"/>
    <property type="match status" value="1"/>
</dbReference>
<dbReference type="OrthoDB" id="1012708at2"/>
<dbReference type="Gene3D" id="1.25.40.10">
    <property type="entry name" value="Tetratricopeptide repeat domain"/>
    <property type="match status" value="3"/>
</dbReference>
<dbReference type="AlphaFoldDB" id="A0A0A2G290"/>
<evidence type="ECO:0000256" key="3">
    <source>
        <dbReference type="PROSITE-ProRule" id="PRU00339"/>
    </source>
</evidence>
<dbReference type="SMART" id="SM00028">
    <property type="entry name" value="TPR"/>
    <property type="match status" value="6"/>
</dbReference>
<protein>
    <submittedName>
        <fullName evidence="4">Uncharacterized protein</fullName>
    </submittedName>
</protein>
<keyword evidence="2 3" id="KW-0802">TPR repeat</keyword>
<dbReference type="InterPro" id="IPR019734">
    <property type="entry name" value="TPR_rpt"/>
</dbReference>
<dbReference type="RefSeq" id="WP_036884802.1">
    <property type="nucleotide sequence ID" value="NZ_JQZW01000013.1"/>
</dbReference>
<keyword evidence="5" id="KW-1185">Reference proteome</keyword>
<dbReference type="InterPro" id="IPR011990">
    <property type="entry name" value="TPR-like_helical_dom_sf"/>
</dbReference>
<evidence type="ECO:0000313" key="5">
    <source>
        <dbReference type="Proteomes" id="UP000030134"/>
    </source>
</evidence>
<dbReference type="eggNOG" id="COG0457">
    <property type="taxonomic scope" value="Bacteria"/>
</dbReference>
<dbReference type="EMBL" id="JQZW01000013">
    <property type="protein sequence ID" value="KGN97363.1"/>
    <property type="molecule type" value="Genomic_DNA"/>
</dbReference>
<dbReference type="InterPro" id="IPR050498">
    <property type="entry name" value="Ycf3"/>
</dbReference>
<feature type="repeat" description="TPR" evidence="3">
    <location>
        <begin position="40"/>
        <end position="73"/>
    </location>
</feature>